<dbReference type="HOGENOM" id="CLU_189865_0_0_11"/>
<sequence length="86" mass="9732">MPTTKPRHAITETAAVAHALDVARRRWPGQPPTRLLTRLIEAGTLVVEQEEADERARHRRALEELTALAQHYPEGYLGDVRTGWPE</sequence>
<dbReference type="EMBL" id="CP001821">
    <property type="protein sequence ID" value="ACZ30048.1"/>
    <property type="molecule type" value="Genomic_DNA"/>
</dbReference>
<reference evidence="1 2" key="2">
    <citation type="journal article" date="2010" name="Stand. Genomic Sci.">
        <title>Complete genome sequence of Xylanimonas cellulosilytica type strain (XIL07).</title>
        <authorList>
            <person name="Foster B."/>
            <person name="Pukall R."/>
            <person name="Abt B."/>
            <person name="Nolan M."/>
            <person name="Glavina Del Rio T."/>
            <person name="Chen F."/>
            <person name="Lucas S."/>
            <person name="Tice H."/>
            <person name="Pitluck S."/>
            <person name="Cheng J.-F."/>
            <person name="Chertkov O."/>
            <person name="Brettin T."/>
            <person name="Han C."/>
            <person name="Detter J.C."/>
            <person name="Bruce D."/>
            <person name="Goodwin L."/>
            <person name="Ivanova N."/>
            <person name="Mavromatis K."/>
            <person name="Pati A."/>
            <person name="Mikhailova N."/>
            <person name="Chen A."/>
            <person name="Palaniappan K."/>
            <person name="Land M."/>
            <person name="Hauser L."/>
            <person name="Chang Y.-J."/>
            <person name="Jeffries C.D."/>
            <person name="Chain P."/>
            <person name="Rohde M."/>
            <person name="Goeker M."/>
            <person name="Bristow J."/>
            <person name="Eisen J.A."/>
            <person name="Markowitz V."/>
            <person name="Hugenholtz P."/>
            <person name="Kyrpides N.C."/>
            <person name="Klenk H.-P."/>
            <person name="Lapidus A."/>
        </authorList>
    </citation>
    <scope>NUCLEOTIDE SEQUENCE [LARGE SCALE GENOMIC DNA]</scope>
    <source>
        <strain evidence="2">DSM 15894 / CECT 5975 / LMG 20990 / XIL07</strain>
    </source>
</reference>
<name>D1BYX3_XYLCX</name>
<dbReference type="STRING" id="446471.Xcel_1017"/>
<evidence type="ECO:0000313" key="2">
    <source>
        <dbReference type="Proteomes" id="UP000002255"/>
    </source>
</evidence>
<evidence type="ECO:0000313" key="1">
    <source>
        <dbReference type="EMBL" id="ACZ30048.1"/>
    </source>
</evidence>
<dbReference type="OrthoDB" id="3699209at2"/>
<dbReference type="AlphaFoldDB" id="D1BYX3"/>
<accession>D1BYX3</accession>
<keyword evidence="2" id="KW-1185">Reference proteome</keyword>
<dbReference type="KEGG" id="xce:Xcel_1017"/>
<dbReference type="Proteomes" id="UP000002255">
    <property type="component" value="Chromosome"/>
</dbReference>
<dbReference type="RefSeq" id="WP_012877790.1">
    <property type="nucleotide sequence ID" value="NC_013530.1"/>
</dbReference>
<organism evidence="1 2">
    <name type="scientific">Xylanimonas cellulosilytica (strain DSM 15894 / JCM 12276 / CECT 5975 / KCTC 9989 / LMG 20990 / NBRC 107835 / XIL07)</name>
    <dbReference type="NCBI Taxonomy" id="446471"/>
    <lineage>
        <taxon>Bacteria</taxon>
        <taxon>Bacillati</taxon>
        <taxon>Actinomycetota</taxon>
        <taxon>Actinomycetes</taxon>
        <taxon>Micrococcales</taxon>
        <taxon>Promicromonosporaceae</taxon>
        <taxon>Xylanimonas</taxon>
    </lineage>
</organism>
<gene>
    <name evidence="1" type="ordered locus">Xcel_1017</name>
</gene>
<dbReference type="eggNOG" id="ENOG5033KIA">
    <property type="taxonomic scope" value="Bacteria"/>
</dbReference>
<protein>
    <submittedName>
        <fullName evidence="1">Uncharacterized protein</fullName>
    </submittedName>
</protein>
<reference evidence="2" key="1">
    <citation type="submission" date="2009-11" db="EMBL/GenBank/DDBJ databases">
        <title>The complete chromosome of Xylanimonas cellulosilytica DSM 15894.</title>
        <authorList>
            <consortium name="US DOE Joint Genome Institute (JGI-PGF)"/>
            <person name="Lucas S."/>
            <person name="Copeland A."/>
            <person name="Lapidus A."/>
            <person name="Glavina del Rio T."/>
            <person name="Dalin E."/>
            <person name="Tice H."/>
            <person name="Bruce D."/>
            <person name="Goodwin L."/>
            <person name="Pitluck S."/>
            <person name="Kyrpides N."/>
            <person name="Mavromatis K."/>
            <person name="Ivanova N."/>
            <person name="Mikhailova N."/>
            <person name="Foster B."/>
            <person name="Clum A."/>
            <person name="Brettin T."/>
            <person name="Detter J.C."/>
            <person name="Han C."/>
            <person name="Larimer F."/>
            <person name="Land M."/>
            <person name="Hauser L."/>
            <person name="Markowitz V."/>
            <person name="Cheng J.F."/>
            <person name="Hugenholtz P."/>
            <person name="Woyke T."/>
            <person name="Wu D."/>
            <person name="Gehrich-Schroeter G."/>
            <person name="Schneider S."/>
            <person name="Pukall S.R."/>
            <person name="Klenk H.P."/>
            <person name="Eisen J.A."/>
        </authorList>
    </citation>
    <scope>NUCLEOTIDE SEQUENCE [LARGE SCALE GENOMIC DNA]</scope>
    <source>
        <strain evidence="2">DSM 15894 / CECT 5975 / LMG 20990 / XIL07</strain>
    </source>
</reference>
<proteinExistence type="predicted"/>